<dbReference type="Proteomes" id="UP000321574">
    <property type="component" value="Unassembled WGS sequence"/>
</dbReference>
<keyword evidence="4" id="KW-1185">Reference proteome</keyword>
<dbReference type="AlphaFoldDB" id="A0A5C8NZD4"/>
<protein>
    <submittedName>
        <fullName evidence="3">Class I SAM-dependent methyltransferase</fullName>
    </submittedName>
</protein>
<organism evidence="3 4">
    <name type="scientific">Cerasibacillus terrae</name>
    <dbReference type="NCBI Taxonomy" id="2498845"/>
    <lineage>
        <taxon>Bacteria</taxon>
        <taxon>Bacillati</taxon>
        <taxon>Bacillota</taxon>
        <taxon>Bacilli</taxon>
        <taxon>Bacillales</taxon>
        <taxon>Bacillaceae</taxon>
        <taxon>Cerasibacillus</taxon>
    </lineage>
</organism>
<dbReference type="Pfam" id="PF13649">
    <property type="entry name" value="Methyltransf_25"/>
    <property type="match status" value="1"/>
</dbReference>
<dbReference type="CDD" id="cd02440">
    <property type="entry name" value="AdoMet_MTases"/>
    <property type="match status" value="1"/>
</dbReference>
<dbReference type="InterPro" id="IPR041698">
    <property type="entry name" value="Methyltransf_25"/>
</dbReference>
<keyword evidence="3" id="KW-0489">Methyltransferase</keyword>
<feature type="domain" description="Methyltransferase" evidence="2">
    <location>
        <begin position="42"/>
        <end position="130"/>
    </location>
</feature>
<proteinExistence type="predicted"/>
<accession>A0A5C8NZD4</accession>
<dbReference type="OrthoDB" id="9804312at2"/>
<keyword evidence="1 3" id="KW-0808">Transferase</keyword>
<dbReference type="GO" id="GO:0032259">
    <property type="term" value="P:methylation"/>
    <property type="evidence" value="ECO:0007669"/>
    <property type="project" value="UniProtKB-KW"/>
</dbReference>
<dbReference type="Gene3D" id="3.40.50.150">
    <property type="entry name" value="Vaccinia Virus protein VP39"/>
    <property type="match status" value="1"/>
</dbReference>
<dbReference type="PANTHER" id="PTHR43861">
    <property type="entry name" value="TRANS-ACONITATE 2-METHYLTRANSFERASE-RELATED"/>
    <property type="match status" value="1"/>
</dbReference>
<dbReference type="SUPFAM" id="SSF53335">
    <property type="entry name" value="S-adenosyl-L-methionine-dependent methyltransferases"/>
    <property type="match status" value="1"/>
</dbReference>
<dbReference type="PANTHER" id="PTHR43861:SF3">
    <property type="entry name" value="PUTATIVE (AFU_ORTHOLOGUE AFUA_2G14390)-RELATED"/>
    <property type="match status" value="1"/>
</dbReference>
<evidence type="ECO:0000259" key="2">
    <source>
        <dbReference type="Pfam" id="PF13649"/>
    </source>
</evidence>
<comment type="caution">
    <text evidence="3">The sequence shown here is derived from an EMBL/GenBank/DDBJ whole genome shotgun (WGS) entry which is preliminary data.</text>
</comment>
<name>A0A5C8NZD4_9BACI</name>
<dbReference type="InterPro" id="IPR029063">
    <property type="entry name" value="SAM-dependent_MTases_sf"/>
</dbReference>
<dbReference type="GO" id="GO:0008168">
    <property type="term" value="F:methyltransferase activity"/>
    <property type="evidence" value="ECO:0007669"/>
    <property type="project" value="UniProtKB-KW"/>
</dbReference>
<dbReference type="RefSeq" id="WP_147665891.1">
    <property type="nucleotide sequence ID" value="NZ_VDUW01000002.1"/>
</dbReference>
<evidence type="ECO:0000313" key="3">
    <source>
        <dbReference type="EMBL" id="TXL66491.1"/>
    </source>
</evidence>
<sequence>MSKNHWNERFSQEGYFYGKHPNEFIKEKSKILPNQARVGCFAEGEGRNAVYLATLGHDVTSFDQSDAGLEKTKELAKESGVTVHTIQMDLVKEKAPRETFDAAVLVFGHVPGPDQSNFINNIIDSVKPGGYVLFELYSKAQIDYKTGGPPIVDNLYDPSDILAWIKDYHCLHFYYGEAERIEGTGHTGMGHVIQVAIKK</sequence>
<evidence type="ECO:0000313" key="4">
    <source>
        <dbReference type="Proteomes" id="UP000321574"/>
    </source>
</evidence>
<reference evidence="3 4" key="1">
    <citation type="submission" date="2019-06" db="EMBL/GenBank/DDBJ databases">
        <title>Cerasibacillus sp. nov., isolated from maize field.</title>
        <authorList>
            <person name="Lin S.-Y."/>
            <person name="Tsai C.-F."/>
            <person name="Young C.-C."/>
        </authorList>
    </citation>
    <scope>NUCLEOTIDE SEQUENCE [LARGE SCALE GENOMIC DNA]</scope>
    <source>
        <strain evidence="3 4">CC-CFT480</strain>
    </source>
</reference>
<evidence type="ECO:0000256" key="1">
    <source>
        <dbReference type="ARBA" id="ARBA00022679"/>
    </source>
</evidence>
<dbReference type="EMBL" id="VDUW01000002">
    <property type="protein sequence ID" value="TXL66491.1"/>
    <property type="molecule type" value="Genomic_DNA"/>
</dbReference>
<gene>
    <name evidence="3" type="ORF">FHP05_03655</name>
</gene>